<gene>
    <name evidence="2" type="ORF">RRG08_008426</name>
</gene>
<accession>A0AAE1DGZ8</accession>
<sequence length="74" mass="8675">MQAMENLRVQFSCRNVQRFNGQDCRTDLTHPCFQGWQARLMIIKQLSVMSQQPDGDHGPHRLHATQRSDFFQAE</sequence>
<proteinExistence type="predicted"/>
<feature type="region of interest" description="Disordered" evidence="1">
    <location>
        <begin position="49"/>
        <end position="74"/>
    </location>
</feature>
<name>A0AAE1DGZ8_9GAST</name>
<comment type="caution">
    <text evidence="2">The sequence shown here is derived from an EMBL/GenBank/DDBJ whole genome shotgun (WGS) entry which is preliminary data.</text>
</comment>
<dbReference type="AlphaFoldDB" id="A0AAE1DGZ8"/>
<protein>
    <submittedName>
        <fullName evidence="2">Uncharacterized protein</fullName>
    </submittedName>
</protein>
<evidence type="ECO:0000313" key="3">
    <source>
        <dbReference type="Proteomes" id="UP001283361"/>
    </source>
</evidence>
<organism evidence="2 3">
    <name type="scientific">Elysia crispata</name>
    <name type="common">lettuce slug</name>
    <dbReference type="NCBI Taxonomy" id="231223"/>
    <lineage>
        <taxon>Eukaryota</taxon>
        <taxon>Metazoa</taxon>
        <taxon>Spiralia</taxon>
        <taxon>Lophotrochozoa</taxon>
        <taxon>Mollusca</taxon>
        <taxon>Gastropoda</taxon>
        <taxon>Heterobranchia</taxon>
        <taxon>Euthyneura</taxon>
        <taxon>Panpulmonata</taxon>
        <taxon>Sacoglossa</taxon>
        <taxon>Placobranchoidea</taxon>
        <taxon>Plakobranchidae</taxon>
        <taxon>Elysia</taxon>
    </lineage>
</organism>
<keyword evidence="3" id="KW-1185">Reference proteome</keyword>
<reference evidence="2" key="1">
    <citation type="journal article" date="2023" name="G3 (Bethesda)">
        <title>A reference genome for the long-term kleptoplast-retaining sea slug Elysia crispata morphotype clarki.</title>
        <authorList>
            <person name="Eastman K.E."/>
            <person name="Pendleton A.L."/>
            <person name="Shaikh M.A."/>
            <person name="Suttiyut T."/>
            <person name="Ogas R."/>
            <person name="Tomko P."/>
            <person name="Gavelis G."/>
            <person name="Widhalm J.R."/>
            <person name="Wisecaver J.H."/>
        </authorList>
    </citation>
    <scope>NUCLEOTIDE SEQUENCE</scope>
    <source>
        <strain evidence="2">ECLA1</strain>
    </source>
</reference>
<dbReference type="EMBL" id="JAWDGP010003926">
    <property type="protein sequence ID" value="KAK3769440.1"/>
    <property type="molecule type" value="Genomic_DNA"/>
</dbReference>
<feature type="compositionally biased region" description="Polar residues" evidence="1">
    <location>
        <begin position="65"/>
        <end position="74"/>
    </location>
</feature>
<evidence type="ECO:0000313" key="2">
    <source>
        <dbReference type="EMBL" id="KAK3769440.1"/>
    </source>
</evidence>
<evidence type="ECO:0000256" key="1">
    <source>
        <dbReference type="SAM" id="MobiDB-lite"/>
    </source>
</evidence>
<dbReference type="Proteomes" id="UP001283361">
    <property type="component" value="Unassembled WGS sequence"/>
</dbReference>